<reference evidence="3 4" key="1">
    <citation type="journal article" date="2016" name="Nat. Commun.">
        <title>Thousands of microbial genomes shed light on interconnected biogeochemical processes in an aquifer system.</title>
        <authorList>
            <person name="Anantharaman K."/>
            <person name="Brown C.T."/>
            <person name="Hug L.A."/>
            <person name="Sharon I."/>
            <person name="Castelle C.J."/>
            <person name="Probst A.J."/>
            <person name="Thomas B.C."/>
            <person name="Singh A."/>
            <person name="Wilkins M.J."/>
            <person name="Karaoz U."/>
            <person name="Brodie E.L."/>
            <person name="Williams K.H."/>
            <person name="Hubbard S.S."/>
            <person name="Banfield J.F."/>
        </authorList>
    </citation>
    <scope>NUCLEOTIDE SEQUENCE [LARGE SCALE GENOMIC DNA]</scope>
</reference>
<dbReference type="STRING" id="1798704.A3J93_03830"/>
<protein>
    <submittedName>
        <fullName evidence="3">Uncharacterized protein</fullName>
    </submittedName>
</protein>
<feature type="repeat" description="TPR" evidence="1">
    <location>
        <begin position="184"/>
        <end position="217"/>
    </location>
</feature>
<evidence type="ECO:0000313" key="4">
    <source>
        <dbReference type="Proteomes" id="UP000177907"/>
    </source>
</evidence>
<proteinExistence type="predicted"/>
<dbReference type="InterPro" id="IPR011990">
    <property type="entry name" value="TPR-like_helical_dom_sf"/>
</dbReference>
<evidence type="ECO:0000313" key="3">
    <source>
        <dbReference type="EMBL" id="OGH87626.1"/>
    </source>
</evidence>
<dbReference type="Pfam" id="PF13424">
    <property type="entry name" value="TPR_12"/>
    <property type="match status" value="1"/>
</dbReference>
<dbReference type="SUPFAM" id="SSF48452">
    <property type="entry name" value="TPR-like"/>
    <property type="match status" value="1"/>
</dbReference>
<dbReference type="Proteomes" id="UP000177907">
    <property type="component" value="Unassembled WGS sequence"/>
</dbReference>
<keyword evidence="2" id="KW-0472">Membrane</keyword>
<feature type="transmembrane region" description="Helical" evidence="2">
    <location>
        <begin position="6"/>
        <end position="22"/>
    </location>
</feature>
<keyword evidence="2" id="KW-0812">Transmembrane</keyword>
<dbReference type="Gene3D" id="1.25.40.10">
    <property type="entry name" value="Tetratricopeptide repeat domain"/>
    <property type="match status" value="1"/>
</dbReference>
<dbReference type="SMART" id="SM00028">
    <property type="entry name" value="TPR"/>
    <property type="match status" value="4"/>
</dbReference>
<dbReference type="PANTHER" id="PTHR12558">
    <property type="entry name" value="CELL DIVISION CYCLE 16,23,27"/>
    <property type="match status" value="1"/>
</dbReference>
<dbReference type="EMBL" id="MFQZ01000010">
    <property type="protein sequence ID" value="OGH87626.1"/>
    <property type="molecule type" value="Genomic_DNA"/>
</dbReference>
<gene>
    <name evidence="3" type="ORF">A3J93_03830</name>
</gene>
<feature type="repeat" description="TPR" evidence="1">
    <location>
        <begin position="150"/>
        <end position="183"/>
    </location>
</feature>
<name>A0A1F6NUL0_9BACT</name>
<evidence type="ECO:0000256" key="1">
    <source>
        <dbReference type="PROSITE-ProRule" id="PRU00339"/>
    </source>
</evidence>
<comment type="caution">
    <text evidence="3">The sequence shown here is derived from an EMBL/GenBank/DDBJ whole genome shotgun (WGS) entry which is preliminary data.</text>
</comment>
<dbReference type="PROSITE" id="PS50005">
    <property type="entry name" value="TPR"/>
    <property type="match status" value="2"/>
</dbReference>
<accession>A0A1F6NUL0</accession>
<dbReference type="InterPro" id="IPR019734">
    <property type="entry name" value="TPR_rpt"/>
</dbReference>
<dbReference type="AlphaFoldDB" id="A0A1F6NUL0"/>
<keyword evidence="1" id="KW-0802">TPR repeat</keyword>
<dbReference type="PANTHER" id="PTHR12558:SF13">
    <property type="entry name" value="CELL DIVISION CYCLE PROTEIN 27 HOMOLOG"/>
    <property type="match status" value="1"/>
</dbReference>
<organism evidence="3 4">
    <name type="scientific">Candidatus Magasanikbacteria bacterium RIFOXYC2_FULL_42_28</name>
    <dbReference type="NCBI Taxonomy" id="1798704"/>
    <lineage>
        <taxon>Bacteria</taxon>
        <taxon>Candidatus Magasanikiibacteriota</taxon>
    </lineage>
</organism>
<keyword evidence="2" id="KW-1133">Transmembrane helix</keyword>
<sequence>MLDWIFGIIIILCLGGAIFIISRKLPELSALDVHTLPEEKSGKKKKEIIGKRIDARRQKIKENSKKYLTPFRRQWGQWQLKFRIYVGKIERLMLHEQAAGKKTEIKIMDLETEARLKKLVDEGGQYLTQNNLERAEEKFIAAIKLDTHAASAYRGLADTYFAKKSLEEARATYQFVLQLDKEDDSVMVKLAEIAESQGDLEEAIEYYQQAVVINDSLSPRFVHLAELLLRVGQPLVAREAIEAAVELEPQNPKYLDLLTETAILCQDKTLALKVYSTLCLVNPENKKLPDLKQRIDLL</sequence>
<evidence type="ECO:0000256" key="2">
    <source>
        <dbReference type="SAM" id="Phobius"/>
    </source>
</evidence>